<name>A0A840SRF3_9RHOB</name>
<dbReference type="AlphaFoldDB" id="A0A840SRF3"/>
<dbReference type="Gene3D" id="1.10.10.2520">
    <property type="entry name" value="Cell wall hydrolase SleB, domain 1"/>
    <property type="match status" value="1"/>
</dbReference>
<dbReference type="Pfam" id="PF07486">
    <property type="entry name" value="Hydrolase_2"/>
    <property type="match status" value="1"/>
</dbReference>
<dbReference type="InterPro" id="IPR011105">
    <property type="entry name" value="Cell_wall_hydrolase_SleB"/>
</dbReference>
<feature type="compositionally biased region" description="Basic and acidic residues" evidence="1">
    <location>
        <begin position="58"/>
        <end position="81"/>
    </location>
</feature>
<dbReference type="Proteomes" id="UP000549457">
    <property type="component" value="Unassembled WGS sequence"/>
</dbReference>
<keyword evidence="3" id="KW-0378">Hydrolase</keyword>
<evidence type="ECO:0000256" key="1">
    <source>
        <dbReference type="SAM" id="MobiDB-lite"/>
    </source>
</evidence>
<comment type="caution">
    <text evidence="3">The sequence shown here is derived from an EMBL/GenBank/DDBJ whole genome shotgun (WGS) entry which is preliminary data.</text>
</comment>
<feature type="domain" description="Cell wall hydrolase SleB" evidence="2">
    <location>
        <begin position="107"/>
        <end position="207"/>
    </location>
</feature>
<evidence type="ECO:0000313" key="4">
    <source>
        <dbReference type="Proteomes" id="UP000549457"/>
    </source>
</evidence>
<dbReference type="RefSeq" id="WP_184148261.1">
    <property type="nucleotide sequence ID" value="NZ_JACHFM010000002.1"/>
</dbReference>
<accession>A0A840SRF3</accession>
<organism evidence="3 4">
    <name type="scientific">Amaricoccus macauensis</name>
    <dbReference type="NCBI Taxonomy" id="57001"/>
    <lineage>
        <taxon>Bacteria</taxon>
        <taxon>Pseudomonadati</taxon>
        <taxon>Pseudomonadota</taxon>
        <taxon>Alphaproteobacteria</taxon>
        <taxon>Rhodobacterales</taxon>
        <taxon>Paracoccaceae</taxon>
        <taxon>Amaricoccus</taxon>
    </lineage>
</organism>
<gene>
    <name evidence="3" type="ORF">HNP73_001737</name>
</gene>
<proteinExistence type="predicted"/>
<sequence length="208" mass="22035">MGIRPRTALGIVALLALAYAPATPFVRTLTQHLPESVATGIGALAPVRSAEAAGRPAARPEEFSRSNARSEPDREPDRSDVVESAIPRQNGDLACLAEAVYFEARGTGTQGETAVAHVVVNRAKSDSFPDSVCGVVHDGCQFSYRCDGRSDTLADKAARARAYKVAQTVLEGAPDITRGALFFHSAKAKSGFSSRKKLGTIGGNVFYR</sequence>
<keyword evidence="4" id="KW-1185">Reference proteome</keyword>
<dbReference type="GO" id="GO:0016787">
    <property type="term" value="F:hydrolase activity"/>
    <property type="evidence" value="ECO:0007669"/>
    <property type="project" value="UniProtKB-KW"/>
</dbReference>
<evidence type="ECO:0000313" key="3">
    <source>
        <dbReference type="EMBL" id="MBB5221801.1"/>
    </source>
</evidence>
<protein>
    <submittedName>
        <fullName evidence="3">Spore germination cell wall hydrolase CwlJ-like protein</fullName>
    </submittedName>
</protein>
<reference evidence="3 4" key="1">
    <citation type="submission" date="2020-08" db="EMBL/GenBank/DDBJ databases">
        <title>Genomic Encyclopedia of Type Strains, Phase IV (KMG-IV): sequencing the most valuable type-strain genomes for metagenomic binning, comparative biology and taxonomic classification.</title>
        <authorList>
            <person name="Goeker M."/>
        </authorList>
    </citation>
    <scope>NUCLEOTIDE SEQUENCE [LARGE SCALE GENOMIC DNA]</scope>
    <source>
        <strain evidence="3 4">DSM 101730</strain>
    </source>
</reference>
<feature type="region of interest" description="Disordered" evidence="1">
    <location>
        <begin position="52"/>
        <end position="84"/>
    </location>
</feature>
<dbReference type="EMBL" id="JACHFM010000002">
    <property type="protein sequence ID" value="MBB5221801.1"/>
    <property type="molecule type" value="Genomic_DNA"/>
</dbReference>
<evidence type="ECO:0000259" key="2">
    <source>
        <dbReference type="Pfam" id="PF07486"/>
    </source>
</evidence>
<dbReference type="InterPro" id="IPR042047">
    <property type="entry name" value="SleB_dom1"/>
</dbReference>